<dbReference type="STRING" id="1302689.RG47T_2710"/>
<keyword evidence="11" id="KW-1185">Reference proteome</keyword>
<keyword evidence="6 7" id="KW-0998">Cell outer membrane</keyword>
<dbReference type="Pfam" id="PF07715">
    <property type="entry name" value="Plug"/>
    <property type="match status" value="1"/>
</dbReference>
<evidence type="ECO:0000256" key="8">
    <source>
        <dbReference type="SAM" id="Phobius"/>
    </source>
</evidence>
<keyword evidence="2 7" id="KW-0813">Transport</keyword>
<feature type="domain" description="Secretin/TonB short N-terminal" evidence="9">
    <location>
        <begin position="75"/>
        <end position="127"/>
    </location>
</feature>
<dbReference type="InterPro" id="IPR037066">
    <property type="entry name" value="Plug_dom_sf"/>
</dbReference>
<keyword evidence="8" id="KW-1133">Transmembrane helix</keyword>
<dbReference type="AlphaFoldDB" id="A0A1Q5ZZS6"/>
<dbReference type="InterPro" id="IPR012910">
    <property type="entry name" value="Plug_dom"/>
</dbReference>
<dbReference type="InterPro" id="IPR008969">
    <property type="entry name" value="CarboxyPept-like_regulatory"/>
</dbReference>
<keyword evidence="5 7" id="KW-0472">Membrane</keyword>
<evidence type="ECO:0000256" key="1">
    <source>
        <dbReference type="ARBA" id="ARBA00004571"/>
    </source>
</evidence>
<dbReference type="InterPro" id="IPR039426">
    <property type="entry name" value="TonB-dep_rcpt-like"/>
</dbReference>
<evidence type="ECO:0000256" key="5">
    <source>
        <dbReference type="ARBA" id="ARBA00023136"/>
    </source>
</evidence>
<dbReference type="InterPro" id="IPR036942">
    <property type="entry name" value="Beta-barrel_TonB_sf"/>
</dbReference>
<dbReference type="InterPro" id="IPR023997">
    <property type="entry name" value="TonB-dep_OMP_SusC/RagA_CS"/>
</dbReference>
<comment type="subcellular location">
    <subcellularLocation>
        <location evidence="1 7">Cell outer membrane</location>
        <topology evidence="1 7">Multi-pass membrane protein</topology>
    </subcellularLocation>
</comment>
<evidence type="ECO:0000256" key="2">
    <source>
        <dbReference type="ARBA" id="ARBA00022448"/>
    </source>
</evidence>
<proteinExistence type="inferred from homology"/>
<name>A0A1Q5ZZS6_9SPHI</name>
<keyword evidence="3 7" id="KW-1134">Transmembrane beta strand</keyword>
<dbReference type="Gene3D" id="2.40.170.20">
    <property type="entry name" value="TonB-dependent receptor, beta-barrel domain"/>
    <property type="match status" value="1"/>
</dbReference>
<dbReference type="Gene3D" id="2.170.130.10">
    <property type="entry name" value="TonB-dependent receptor, plug domain"/>
    <property type="match status" value="1"/>
</dbReference>
<dbReference type="NCBIfam" id="TIGR04057">
    <property type="entry name" value="SusC_RagA_signa"/>
    <property type="match status" value="1"/>
</dbReference>
<sequence>MKIDKLCNKVLSIEILFKFFPKKVLLMLNWVVIFTFLTCLNVTASSYSQGVKVNMDIHEMQLKKAFSVLQQKGKIRLLYSEEDLSLEKGVSLTVKDTPALDALQLLLKDTKLKYQVFGDGLVVIVAPKTEAIVDLTIKGIVKDAKGETLPGVGIKLKGTNIATTTDIQGSYSLKVPNKGVLVFSYVGYTTQEVEINDVTTVNITLQNDVKSLSEVVVTALGIRKEKKALGYAVTELKGQEFTEARSVNVASSLEGKVAGLNLSMPATGANGSSRITIRGNGSISGNNQPLIVVDGVPINNDNALLGSTVSISNGTYAGSDRGDGISSINPDEIESVSVLKGATAAALYGSRASNGAILFTTKSAKAGKGFGVEFNENAVVEDILYKHFNDYQYEYGSGTGGVKPTTIAQAKTGRFSWGGKLDGTQAMFYDGILRPYVAQKNNLSNFYNMGSSFSSSFALSGASDNIRYRFSYTRLDYKGVLPTNTLKRDNFALNLNGNSGKHFSFVLNTKYSDEKNHNRPRVNDSPGNAAFTLDALPTSLGVDVLRQSKYDANGYELAWSDNTFTTNPYYAEEDFKQDDKKRRLIGSFEPKYQFTDWLYVKGRFGIDHFNYDNTTIEPYGTAYEIRGLYQVNKRDFTETNMEALLGVNKNFAKDFNVNALVAGNLMKQATNANDYGGTNAFNIPFFYDISNIDPSARTLSQAYIEKRINSVYSSAEISYKSFLYLTGTARNDWFSTLAKGKNSLLYPSVGGSFVVSEAFKLPNVIDYLKVRTSWAQSGGDTDPYNLSLYYQLNGAHLGSPTAVISSSQVPNPNLQPLTSTTTEAGIETRLFKNRLTLDLTFYNRKTTNDIVGATISGASGFNTALFNVGAISNKGIELLLGFTPVKTNSFTWDASINMGYNKSEVLSLYGGLTTLRVDQGRYGSAFIQQTVGLPYSQIVGFDFKRDAAGNIVYDASGLPLQGNLKNFGSGVSPYQLGFTNTFRYKRLSFSFLVDGKFGGHIYSGSNAFAYRFGLAKETLEGREGGIVGKGVNQAGQPNTVAANAQAYWGNLYSKIATINVFSSDFIKLRQVVLNYSIPNSKLKGTPIKDVSLGLVGRNLFTLMKRIPNIDPESTYNSSNAQGLEYAGAPATRTLGLNLNVKF</sequence>
<gene>
    <name evidence="10" type="ORF">RG47T_2710</name>
</gene>
<feature type="transmembrane region" description="Helical" evidence="8">
    <location>
        <begin position="24"/>
        <end position="44"/>
    </location>
</feature>
<comment type="caution">
    <text evidence="10">The sequence shown here is derived from an EMBL/GenBank/DDBJ whole genome shotgun (WGS) entry which is preliminary data.</text>
</comment>
<dbReference type="SUPFAM" id="SSF56935">
    <property type="entry name" value="Porins"/>
    <property type="match status" value="1"/>
</dbReference>
<evidence type="ECO:0000259" key="9">
    <source>
        <dbReference type="SMART" id="SM00965"/>
    </source>
</evidence>
<dbReference type="SUPFAM" id="SSF49464">
    <property type="entry name" value="Carboxypeptidase regulatory domain-like"/>
    <property type="match status" value="1"/>
</dbReference>
<evidence type="ECO:0000256" key="6">
    <source>
        <dbReference type="ARBA" id="ARBA00023237"/>
    </source>
</evidence>
<dbReference type="Pfam" id="PF13715">
    <property type="entry name" value="CarbopepD_reg_2"/>
    <property type="match status" value="1"/>
</dbReference>
<evidence type="ECO:0000256" key="4">
    <source>
        <dbReference type="ARBA" id="ARBA00022692"/>
    </source>
</evidence>
<dbReference type="Gene3D" id="2.60.40.1120">
    <property type="entry name" value="Carboxypeptidase-like, regulatory domain"/>
    <property type="match status" value="1"/>
</dbReference>
<dbReference type="SMART" id="SM00965">
    <property type="entry name" value="STN"/>
    <property type="match status" value="1"/>
</dbReference>
<comment type="similarity">
    <text evidence="7">Belongs to the TonB-dependent receptor family.</text>
</comment>
<accession>A0A1Q5ZZS6</accession>
<dbReference type="PROSITE" id="PS52016">
    <property type="entry name" value="TONB_DEPENDENT_REC_3"/>
    <property type="match status" value="1"/>
</dbReference>
<reference evidence="10 11" key="1">
    <citation type="submission" date="2016-11" db="EMBL/GenBank/DDBJ databases">
        <title>Whole Genome Sequencing of Mucilaginibacter polytrichastri RG4-7(T) isolated from the moss sample.</title>
        <authorList>
            <person name="Li Y."/>
        </authorList>
    </citation>
    <scope>NUCLEOTIDE SEQUENCE [LARGE SCALE GENOMIC DNA]</scope>
    <source>
        <strain evidence="10 11">RG4-7</strain>
    </source>
</reference>
<dbReference type="GO" id="GO:0009279">
    <property type="term" value="C:cell outer membrane"/>
    <property type="evidence" value="ECO:0007669"/>
    <property type="project" value="UniProtKB-SubCell"/>
</dbReference>
<keyword evidence="4 7" id="KW-0812">Transmembrane</keyword>
<evidence type="ECO:0000256" key="7">
    <source>
        <dbReference type="PROSITE-ProRule" id="PRU01360"/>
    </source>
</evidence>
<evidence type="ECO:0000313" key="10">
    <source>
        <dbReference type="EMBL" id="OKS87251.1"/>
    </source>
</evidence>
<dbReference type="InterPro" id="IPR011662">
    <property type="entry name" value="Secretin/TonB_short_N"/>
</dbReference>
<dbReference type="InterPro" id="IPR023996">
    <property type="entry name" value="TonB-dep_OMP_SusC/RagA"/>
</dbReference>
<protein>
    <recommendedName>
        <fullName evidence="9">Secretin/TonB short N-terminal domain-containing protein</fullName>
    </recommendedName>
</protein>
<dbReference type="NCBIfam" id="TIGR04056">
    <property type="entry name" value="OMP_RagA_SusC"/>
    <property type="match status" value="1"/>
</dbReference>
<evidence type="ECO:0000256" key="3">
    <source>
        <dbReference type="ARBA" id="ARBA00022452"/>
    </source>
</evidence>
<evidence type="ECO:0000313" key="11">
    <source>
        <dbReference type="Proteomes" id="UP000186720"/>
    </source>
</evidence>
<dbReference type="EMBL" id="MPPL01000001">
    <property type="protein sequence ID" value="OKS87251.1"/>
    <property type="molecule type" value="Genomic_DNA"/>
</dbReference>
<organism evidence="10 11">
    <name type="scientific">Mucilaginibacter polytrichastri</name>
    <dbReference type="NCBI Taxonomy" id="1302689"/>
    <lineage>
        <taxon>Bacteria</taxon>
        <taxon>Pseudomonadati</taxon>
        <taxon>Bacteroidota</taxon>
        <taxon>Sphingobacteriia</taxon>
        <taxon>Sphingobacteriales</taxon>
        <taxon>Sphingobacteriaceae</taxon>
        <taxon>Mucilaginibacter</taxon>
    </lineage>
</organism>
<dbReference type="Proteomes" id="UP000186720">
    <property type="component" value="Unassembled WGS sequence"/>
</dbReference>